<sequence length="120" mass="13113">MATATAASAISLGLNACFAARRVIPSPSVSFLSRKTPSALPLSLSSSAFTSGTRLVLLNRNFTRGAPNRRPLQVECVKCYKMKTHKAISIRESDYEEKSREAAFTQKEECEEETQAVQNG</sequence>
<reference evidence="2 3" key="1">
    <citation type="journal article" date="2013" name="BMC Genomics">
        <title>The miniature genome of a carnivorous plant Genlisea aurea contains a low number of genes and short non-coding sequences.</title>
        <authorList>
            <person name="Leushkin E.V."/>
            <person name="Sutormin R.A."/>
            <person name="Nabieva E.R."/>
            <person name="Penin A.A."/>
            <person name="Kondrashov A.S."/>
            <person name="Logacheva M.D."/>
        </authorList>
    </citation>
    <scope>NUCLEOTIDE SEQUENCE [LARGE SCALE GENOMIC DNA]</scope>
</reference>
<protein>
    <submittedName>
        <fullName evidence="2">Uncharacterized protein</fullName>
    </submittedName>
</protein>
<evidence type="ECO:0000313" key="3">
    <source>
        <dbReference type="Proteomes" id="UP000015453"/>
    </source>
</evidence>
<evidence type="ECO:0000256" key="1">
    <source>
        <dbReference type="SAM" id="MobiDB-lite"/>
    </source>
</evidence>
<dbReference type="Proteomes" id="UP000015453">
    <property type="component" value="Unassembled WGS sequence"/>
</dbReference>
<keyword evidence="3" id="KW-1185">Reference proteome</keyword>
<proteinExistence type="predicted"/>
<organism evidence="2 3">
    <name type="scientific">Genlisea aurea</name>
    <dbReference type="NCBI Taxonomy" id="192259"/>
    <lineage>
        <taxon>Eukaryota</taxon>
        <taxon>Viridiplantae</taxon>
        <taxon>Streptophyta</taxon>
        <taxon>Embryophyta</taxon>
        <taxon>Tracheophyta</taxon>
        <taxon>Spermatophyta</taxon>
        <taxon>Magnoliopsida</taxon>
        <taxon>eudicotyledons</taxon>
        <taxon>Gunneridae</taxon>
        <taxon>Pentapetalae</taxon>
        <taxon>asterids</taxon>
        <taxon>lamiids</taxon>
        <taxon>Lamiales</taxon>
        <taxon>Lentibulariaceae</taxon>
        <taxon>Genlisea</taxon>
    </lineage>
</organism>
<gene>
    <name evidence="2" type="ORF">M569_16205</name>
</gene>
<name>S8BW60_9LAMI</name>
<feature type="region of interest" description="Disordered" evidence="1">
    <location>
        <begin position="101"/>
        <end position="120"/>
    </location>
</feature>
<accession>S8BW60</accession>
<evidence type="ECO:0000313" key="2">
    <source>
        <dbReference type="EMBL" id="EPS58609.1"/>
    </source>
</evidence>
<dbReference type="AlphaFoldDB" id="S8BW60"/>
<dbReference type="EMBL" id="AUSU01009054">
    <property type="protein sequence ID" value="EPS58609.1"/>
    <property type="molecule type" value="Genomic_DNA"/>
</dbReference>
<comment type="caution">
    <text evidence="2">The sequence shown here is derived from an EMBL/GenBank/DDBJ whole genome shotgun (WGS) entry which is preliminary data.</text>
</comment>